<accession>A0A7C2Z6Z6</accession>
<keyword evidence="5 6" id="KW-0472">Membrane</keyword>
<dbReference type="InterPro" id="IPR001851">
    <property type="entry name" value="ABC_transp_permease"/>
</dbReference>
<evidence type="ECO:0000256" key="5">
    <source>
        <dbReference type="ARBA" id="ARBA00023136"/>
    </source>
</evidence>
<organism evidence="7">
    <name type="scientific">Hydrogenobacter sp</name>
    <dbReference type="NCBI Taxonomy" id="2152829"/>
    <lineage>
        <taxon>Bacteria</taxon>
        <taxon>Pseudomonadati</taxon>
        <taxon>Aquificota</taxon>
        <taxon>Aquificia</taxon>
        <taxon>Aquificales</taxon>
        <taxon>Aquificaceae</taxon>
        <taxon>Hydrogenobacter</taxon>
    </lineage>
</organism>
<feature type="transmembrane region" description="Helical" evidence="6">
    <location>
        <begin position="78"/>
        <end position="100"/>
    </location>
</feature>
<feature type="transmembrane region" description="Helical" evidence="6">
    <location>
        <begin position="54"/>
        <end position="72"/>
    </location>
</feature>
<dbReference type="PANTHER" id="PTHR30482:SF10">
    <property type="entry name" value="HIGH-AFFINITY BRANCHED-CHAIN AMINO ACID TRANSPORT PROTEIN BRAE"/>
    <property type="match status" value="1"/>
</dbReference>
<comment type="caution">
    <text evidence="7">The sequence shown here is derived from an EMBL/GenBank/DDBJ whole genome shotgun (WGS) entry which is preliminary data.</text>
</comment>
<evidence type="ECO:0000256" key="4">
    <source>
        <dbReference type="ARBA" id="ARBA00022989"/>
    </source>
</evidence>
<dbReference type="AlphaFoldDB" id="A0A7C2Z6Z6"/>
<dbReference type="PANTHER" id="PTHR30482">
    <property type="entry name" value="HIGH-AFFINITY BRANCHED-CHAIN AMINO ACID TRANSPORT SYSTEM PERMEASE"/>
    <property type="match status" value="1"/>
</dbReference>
<keyword evidence="3 6" id="KW-0812">Transmembrane</keyword>
<dbReference type="CDD" id="cd06581">
    <property type="entry name" value="TM_PBP1_LivM_like"/>
    <property type="match status" value="1"/>
</dbReference>
<keyword evidence="2" id="KW-1003">Cell membrane</keyword>
<sequence length="295" mass="33324">MRKADLILLFLILLLFVLPLQINPYWLRLLTAFIFLSCLSYSHNLLFHFLGYPAFGGVAFFGFGAYTFSILYNHSTPLLLSLLLGGVSSLILSLLISPILMRLKSHYFAIATLAFQLCLMELAQNLEITGGTKGIAFNLPEYSNLIAFYSFLTLLLTLLMLTLFLDRSRLGLTMKAIREDETTALSVGINAVLYRSIAFMVMAFFLGLTGGVFSFWNAYVDASTLFNPMLSVKTFFILTLSLSLPTYGPLLWSFFFEMLFELLWSKFLMLHGLLLGIAIVLLILFFPRGVVWKRS</sequence>
<dbReference type="GO" id="GO:0005886">
    <property type="term" value="C:plasma membrane"/>
    <property type="evidence" value="ECO:0007669"/>
    <property type="project" value="UniProtKB-SubCell"/>
</dbReference>
<gene>
    <name evidence="7" type="ORF">ENO47_08620</name>
</gene>
<evidence type="ECO:0000313" key="7">
    <source>
        <dbReference type="EMBL" id="HEW46704.1"/>
    </source>
</evidence>
<protein>
    <submittedName>
        <fullName evidence="7">Branched-chain amino acid ABC transporter permease</fullName>
    </submittedName>
</protein>
<dbReference type="GO" id="GO:0015658">
    <property type="term" value="F:branched-chain amino acid transmembrane transporter activity"/>
    <property type="evidence" value="ECO:0007669"/>
    <property type="project" value="InterPro"/>
</dbReference>
<feature type="transmembrane region" description="Helical" evidence="6">
    <location>
        <begin position="235"/>
        <end position="255"/>
    </location>
</feature>
<comment type="subcellular location">
    <subcellularLocation>
        <location evidence="1">Cell membrane</location>
        <topology evidence="1">Multi-pass membrane protein</topology>
    </subcellularLocation>
</comment>
<keyword evidence="4 6" id="KW-1133">Transmembrane helix</keyword>
<dbReference type="Pfam" id="PF02653">
    <property type="entry name" value="BPD_transp_2"/>
    <property type="match status" value="1"/>
</dbReference>
<evidence type="ECO:0000256" key="1">
    <source>
        <dbReference type="ARBA" id="ARBA00004651"/>
    </source>
</evidence>
<proteinExistence type="predicted"/>
<evidence type="ECO:0000256" key="6">
    <source>
        <dbReference type="SAM" id="Phobius"/>
    </source>
</evidence>
<dbReference type="InterPro" id="IPR043428">
    <property type="entry name" value="LivM-like"/>
</dbReference>
<feature type="transmembrane region" description="Helical" evidence="6">
    <location>
        <begin position="146"/>
        <end position="165"/>
    </location>
</feature>
<feature type="transmembrane region" description="Helical" evidence="6">
    <location>
        <begin position="267"/>
        <end position="286"/>
    </location>
</feature>
<name>A0A7C2Z6Z6_9AQUI</name>
<reference evidence="7" key="1">
    <citation type="journal article" date="2020" name="mSystems">
        <title>Genome- and Community-Level Interaction Insights into Carbon Utilization and Element Cycling Functions of Hydrothermarchaeota in Hydrothermal Sediment.</title>
        <authorList>
            <person name="Zhou Z."/>
            <person name="Liu Y."/>
            <person name="Xu W."/>
            <person name="Pan J."/>
            <person name="Luo Z.H."/>
            <person name="Li M."/>
        </authorList>
    </citation>
    <scope>NUCLEOTIDE SEQUENCE [LARGE SCALE GENOMIC DNA]</scope>
    <source>
        <strain evidence="7">SpSt-132</strain>
    </source>
</reference>
<feature type="transmembrane region" description="Helical" evidence="6">
    <location>
        <begin position="192"/>
        <end position="215"/>
    </location>
</feature>
<dbReference type="EMBL" id="DSFP01000072">
    <property type="protein sequence ID" value="HEW46704.1"/>
    <property type="molecule type" value="Genomic_DNA"/>
</dbReference>
<evidence type="ECO:0000256" key="3">
    <source>
        <dbReference type="ARBA" id="ARBA00022692"/>
    </source>
</evidence>
<evidence type="ECO:0000256" key="2">
    <source>
        <dbReference type="ARBA" id="ARBA00022475"/>
    </source>
</evidence>